<protein>
    <submittedName>
        <fullName evidence="2">PilZ domain-containing protein</fullName>
    </submittedName>
</protein>
<feature type="domain" description="PilZ" evidence="1">
    <location>
        <begin position="15"/>
        <end position="97"/>
    </location>
</feature>
<dbReference type="InterPro" id="IPR009875">
    <property type="entry name" value="PilZ_domain"/>
</dbReference>
<gene>
    <name evidence="2" type="ORF">ACFSC3_15775</name>
</gene>
<name>A0ABW4NG62_9SPHN</name>
<accession>A0ABW4NG62</accession>
<dbReference type="RefSeq" id="WP_380941390.1">
    <property type="nucleotide sequence ID" value="NZ_JBHUFC010000006.1"/>
</dbReference>
<comment type="caution">
    <text evidence="2">The sequence shown here is derived from an EMBL/GenBank/DDBJ whole genome shotgun (WGS) entry which is preliminary data.</text>
</comment>
<evidence type="ECO:0000259" key="1">
    <source>
        <dbReference type="Pfam" id="PF07238"/>
    </source>
</evidence>
<sequence length="102" mass="10755">MATAYRPILASDRIERRRTARFNAAGSALVGSVAGELTEISAYGCRLVASVDPTLDGPIELSLDGAAPVAATVIWNRAGVLACRFDAPISRAQLRALTIQDN</sequence>
<dbReference type="Pfam" id="PF07238">
    <property type="entry name" value="PilZ"/>
    <property type="match status" value="1"/>
</dbReference>
<organism evidence="2 3">
    <name type="scientific">Sphingomonas floccifaciens</name>
    <dbReference type="NCBI Taxonomy" id="1844115"/>
    <lineage>
        <taxon>Bacteria</taxon>
        <taxon>Pseudomonadati</taxon>
        <taxon>Pseudomonadota</taxon>
        <taxon>Alphaproteobacteria</taxon>
        <taxon>Sphingomonadales</taxon>
        <taxon>Sphingomonadaceae</taxon>
        <taxon>Sphingomonas</taxon>
    </lineage>
</organism>
<dbReference type="EMBL" id="JBHUFC010000006">
    <property type="protein sequence ID" value="MFD1789022.1"/>
    <property type="molecule type" value="Genomic_DNA"/>
</dbReference>
<reference evidence="3" key="1">
    <citation type="journal article" date="2019" name="Int. J. Syst. Evol. Microbiol.">
        <title>The Global Catalogue of Microorganisms (GCM) 10K type strain sequencing project: providing services to taxonomists for standard genome sequencing and annotation.</title>
        <authorList>
            <consortium name="The Broad Institute Genomics Platform"/>
            <consortium name="The Broad Institute Genome Sequencing Center for Infectious Disease"/>
            <person name="Wu L."/>
            <person name="Ma J."/>
        </authorList>
    </citation>
    <scope>NUCLEOTIDE SEQUENCE [LARGE SCALE GENOMIC DNA]</scope>
    <source>
        <strain evidence="3">Q85</strain>
    </source>
</reference>
<keyword evidence="3" id="KW-1185">Reference proteome</keyword>
<dbReference type="Proteomes" id="UP001597283">
    <property type="component" value="Unassembled WGS sequence"/>
</dbReference>
<evidence type="ECO:0000313" key="2">
    <source>
        <dbReference type="EMBL" id="MFD1789022.1"/>
    </source>
</evidence>
<evidence type="ECO:0000313" key="3">
    <source>
        <dbReference type="Proteomes" id="UP001597283"/>
    </source>
</evidence>
<proteinExistence type="predicted"/>
<dbReference type="SUPFAM" id="SSF141371">
    <property type="entry name" value="PilZ domain-like"/>
    <property type="match status" value="1"/>
</dbReference>